<keyword evidence="3" id="KW-1185">Reference proteome</keyword>
<protein>
    <submittedName>
        <fullName evidence="2">FAD-dependent oxidoreductase</fullName>
    </submittedName>
</protein>
<name>A0ABR7IZ85_9FLAO</name>
<proteinExistence type="predicted"/>
<dbReference type="EMBL" id="JACRUN010000005">
    <property type="protein sequence ID" value="MBC5835023.1"/>
    <property type="molecule type" value="Genomic_DNA"/>
</dbReference>
<dbReference type="Gene3D" id="1.10.405.10">
    <property type="entry name" value="Guanine Nucleotide Dissociation Inhibitor, domain 1"/>
    <property type="match status" value="1"/>
</dbReference>
<reference evidence="2 3" key="1">
    <citation type="submission" date="2020-08" db="EMBL/GenBank/DDBJ databases">
        <title>Description of novel Flavobacterium F-408 isolate.</title>
        <authorList>
            <person name="Saticioglu I.B."/>
            <person name="Duman M."/>
            <person name="Altun S."/>
        </authorList>
    </citation>
    <scope>NUCLEOTIDE SEQUENCE [LARGE SCALE GENOMIC DNA]</scope>
    <source>
        <strain evidence="2 3">F-408</strain>
    </source>
</reference>
<dbReference type="Proteomes" id="UP000605990">
    <property type="component" value="Unassembled WGS sequence"/>
</dbReference>
<dbReference type="PANTHER" id="PTHR42923:SF39">
    <property type="entry name" value="AMINO OXIDASE"/>
    <property type="match status" value="1"/>
</dbReference>
<dbReference type="InterPro" id="IPR050464">
    <property type="entry name" value="Zeta_carotene_desat/Oxidored"/>
</dbReference>
<sequence>MKNGENSSQFSRRNFVKSVVFASILAQIPVMLHSRKNTLAEIFLKITGTNHILGHRLWLKNFPKPTEIIEIPILIIGAGITGLSAARQLVKKNKTDFLLLELESTIGGNSSFGTNKATSFPHGAHYLPLPNLHDKELLSFLHESKIITHFEKELPIFDETQMCFKPQERLFIKNNWQEELIPKYGNSEIANEEINRFFEITLQLKEEKGFDGLYHFDIPIKKITKDKKYRDLDTITMKDWLSNNKFTSEELLEYVNYCCKDDFGIGIDFVSAWAGLFYFTARKHDASTTENVLTWPEGNGRLAKHLAKYVEDKVKKNHLVYEIKQNDTLVEVLCFDAKNNKSVMYKCEKVICCTPQYINSYLFKDRKTSAKFQYAPWFTATISLKKESELNNSELYWDNVIYKSKGLGYIYNQHQTVNQIVDNKSITYYYSFSNSNLKEARKEFLKMKEEEIKNIIISDLSIAHHTIKQEIETIEIYKMGHGMISPTPNFIFSEEKEIAAKNIEDKIFFAHSDLSGISVFEEAFHQGIDVVNQIFNETTLDS</sequence>
<dbReference type="SUPFAM" id="SSF51905">
    <property type="entry name" value="FAD/NAD(P)-binding domain"/>
    <property type="match status" value="1"/>
</dbReference>
<feature type="domain" description="Amine oxidase" evidence="1">
    <location>
        <begin position="80"/>
        <end position="534"/>
    </location>
</feature>
<dbReference type="Gene3D" id="3.50.50.60">
    <property type="entry name" value="FAD/NAD(P)-binding domain"/>
    <property type="match status" value="2"/>
</dbReference>
<evidence type="ECO:0000313" key="3">
    <source>
        <dbReference type="Proteomes" id="UP000605990"/>
    </source>
</evidence>
<dbReference type="Gene3D" id="3.90.660.10">
    <property type="match status" value="1"/>
</dbReference>
<gene>
    <name evidence="2" type="ORF">H8R27_08995</name>
</gene>
<evidence type="ECO:0000259" key="1">
    <source>
        <dbReference type="Pfam" id="PF01593"/>
    </source>
</evidence>
<evidence type="ECO:0000313" key="2">
    <source>
        <dbReference type="EMBL" id="MBC5835023.1"/>
    </source>
</evidence>
<dbReference type="PANTHER" id="PTHR42923">
    <property type="entry name" value="PROTOPORPHYRINOGEN OXIDASE"/>
    <property type="match status" value="1"/>
</dbReference>
<organism evidence="2 3">
    <name type="scientific">Flavobacterium bernardetii</name>
    <dbReference type="NCBI Taxonomy" id="2813823"/>
    <lineage>
        <taxon>Bacteria</taxon>
        <taxon>Pseudomonadati</taxon>
        <taxon>Bacteroidota</taxon>
        <taxon>Flavobacteriia</taxon>
        <taxon>Flavobacteriales</taxon>
        <taxon>Flavobacteriaceae</taxon>
        <taxon>Flavobacterium</taxon>
    </lineage>
</organism>
<dbReference type="Pfam" id="PF01593">
    <property type="entry name" value="Amino_oxidase"/>
    <property type="match status" value="1"/>
</dbReference>
<dbReference type="InterPro" id="IPR002937">
    <property type="entry name" value="Amino_oxidase"/>
</dbReference>
<comment type="caution">
    <text evidence="2">The sequence shown here is derived from an EMBL/GenBank/DDBJ whole genome shotgun (WGS) entry which is preliminary data.</text>
</comment>
<dbReference type="RefSeq" id="WP_166129651.1">
    <property type="nucleotide sequence ID" value="NZ_JAANOQ010000006.1"/>
</dbReference>
<dbReference type="InterPro" id="IPR036188">
    <property type="entry name" value="FAD/NAD-bd_sf"/>
</dbReference>
<accession>A0ABR7IZ85</accession>